<sequence length="510" mass="55517">MRHLERVTLLFCILWLSGDRGATACHCIRLGKCATFARLLLHHGPGEQSAVFAKVHDANCGFQGLEPLVCCPTSRKQHRDESSLVKASRKMRFAPPGDRWIWDDGGDSKGTSLHRKSQSHSDFLITETDVHDYWNFEEQRNCPQPVEPEFLDRRFGGGHHFHYQVEHGDETTSPRPTPMDKPIIFPGDLRFLRQGEEDVSSNIEDGPPLAPFTTTPAPPIARNPVPLSTPTTTSVPPLVQRRPQSCGISVESRLLGGEQATAGQYPWLARIAYRNRSSSRISFRCSGSLISSNHIVTAAHCVVNLVSDLELSHVRLGDEGGKSSYAIERVLVHPNYDQPRYANDIALLRINSTEGAFTPICLPLNGSTALGNRLIGQTGVAAGWSTGNPENNGRTNSSNSSAGVRFIRLPIVNTTSCAVAYASLSENFQQPIVITPNHLCAQGMPMNDVCRGDSGGPFMDDGTSGLLGTSGRYTLIGIVAFGPTLCGVTTVPGVYTLVSSFSDWILRSIS</sequence>
<dbReference type="InterPro" id="IPR033116">
    <property type="entry name" value="TRYPSIN_SER"/>
</dbReference>
<dbReference type="InterPro" id="IPR001254">
    <property type="entry name" value="Trypsin_dom"/>
</dbReference>
<dbReference type="SUPFAM" id="SSF50494">
    <property type="entry name" value="Trypsin-like serine proteases"/>
    <property type="match status" value="1"/>
</dbReference>
<feature type="region of interest" description="Disordered" evidence="2">
    <location>
        <begin position="199"/>
        <end position="223"/>
    </location>
</feature>
<keyword evidence="1" id="KW-1015">Disulfide bond</keyword>
<dbReference type="RefSeq" id="XP_065723328.1">
    <property type="nucleotide sequence ID" value="XM_065867256.2"/>
</dbReference>
<protein>
    <submittedName>
        <fullName evidence="6">CLIP domain-containing serine protease HP8</fullName>
    </submittedName>
</protein>
<dbReference type="CDD" id="cd00190">
    <property type="entry name" value="Tryp_SPc"/>
    <property type="match status" value="1"/>
</dbReference>
<dbReference type="GeneID" id="108010601"/>
<dbReference type="PANTHER" id="PTHR24260">
    <property type="match status" value="1"/>
</dbReference>
<dbReference type="GO" id="GO:0006508">
    <property type="term" value="P:proteolysis"/>
    <property type="evidence" value="ECO:0007669"/>
    <property type="project" value="UniProtKB-KW"/>
</dbReference>
<feature type="chain" id="PRO_5044244363" evidence="3">
    <location>
        <begin position="25"/>
        <end position="510"/>
    </location>
</feature>
<name>A0AB40DGN8_DROSZ</name>
<dbReference type="SMART" id="SM00020">
    <property type="entry name" value="Tryp_SPc"/>
    <property type="match status" value="1"/>
</dbReference>
<keyword evidence="3" id="KW-0732">Signal</keyword>
<proteinExistence type="predicted"/>
<keyword evidence="5" id="KW-1185">Reference proteome</keyword>
<evidence type="ECO:0000256" key="3">
    <source>
        <dbReference type="SAM" id="SignalP"/>
    </source>
</evidence>
<dbReference type="InterPro" id="IPR038565">
    <property type="entry name" value="CLIP_sf"/>
</dbReference>
<keyword evidence="6" id="KW-0645">Protease</keyword>
<dbReference type="PRINTS" id="PR00722">
    <property type="entry name" value="CHYMOTRYPSIN"/>
</dbReference>
<dbReference type="InterPro" id="IPR051333">
    <property type="entry name" value="CLIP_Serine_Protease"/>
</dbReference>
<feature type="signal peptide" evidence="3">
    <location>
        <begin position="1"/>
        <end position="24"/>
    </location>
</feature>
<dbReference type="AlphaFoldDB" id="A0AB40DGN8"/>
<dbReference type="Proteomes" id="UP001652628">
    <property type="component" value="Chromosome 3"/>
</dbReference>
<gene>
    <name evidence="6" type="primary">LOC108010601</name>
</gene>
<feature type="domain" description="Peptidase S1" evidence="4">
    <location>
        <begin position="253"/>
        <end position="505"/>
    </location>
</feature>
<dbReference type="GO" id="GO:0004252">
    <property type="term" value="F:serine-type endopeptidase activity"/>
    <property type="evidence" value="ECO:0007669"/>
    <property type="project" value="InterPro"/>
</dbReference>
<dbReference type="Pfam" id="PF00089">
    <property type="entry name" value="Trypsin"/>
    <property type="match status" value="1"/>
</dbReference>
<organism evidence="5 6">
    <name type="scientific">Drosophila suzukii</name>
    <name type="common">Spotted-wing drosophila fruit fly</name>
    <dbReference type="NCBI Taxonomy" id="28584"/>
    <lineage>
        <taxon>Eukaryota</taxon>
        <taxon>Metazoa</taxon>
        <taxon>Ecdysozoa</taxon>
        <taxon>Arthropoda</taxon>
        <taxon>Hexapoda</taxon>
        <taxon>Insecta</taxon>
        <taxon>Pterygota</taxon>
        <taxon>Neoptera</taxon>
        <taxon>Endopterygota</taxon>
        <taxon>Diptera</taxon>
        <taxon>Brachycera</taxon>
        <taxon>Muscomorpha</taxon>
        <taxon>Ephydroidea</taxon>
        <taxon>Drosophilidae</taxon>
        <taxon>Drosophila</taxon>
        <taxon>Sophophora</taxon>
    </lineage>
</organism>
<evidence type="ECO:0000313" key="6">
    <source>
        <dbReference type="RefSeq" id="XP_065723328.1"/>
    </source>
</evidence>
<evidence type="ECO:0000256" key="1">
    <source>
        <dbReference type="ARBA" id="ARBA00023157"/>
    </source>
</evidence>
<dbReference type="Gene3D" id="2.40.10.10">
    <property type="entry name" value="Trypsin-like serine proteases"/>
    <property type="match status" value="1"/>
</dbReference>
<evidence type="ECO:0000256" key="2">
    <source>
        <dbReference type="SAM" id="MobiDB-lite"/>
    </source>
</evidence>
<dbReference type="FunFam" id="2.40.10.10:FF:000068">
    <property type="entry name" value="transmembrane protease serine 2"/>
    <property type="match status" value="1"/>
</dbReference>
<dbReference type="PROSITE" id="PS00135">
    <property type="entry name" value="TRYPSIN_SER"/>
    <property type="match status" value="1"/>
</dbReference>
<reference evidence="6" key="1">
    <citation type="submission" date="2025-08" db="UniProtKB">
        <authorList>
            <consortium name="RefSeq"/>
        </authorList>
    </citation>
    <scope>IDENTIFICATION</scope>
</reference>
<dbReference type="PANTHER" id="PTHR24260:SF145">
    <property type="entry name" value="FI17609P1-RELATED"/>
    <property type="match status" value="1"/>
</dbReference>
<dbReference type="InterPro" id="IPR043504">
    <property type="entry name" value="Peptidase_S1_PA_chymotrypsin"/>
</dbReference>
<evidence type="ECO:0000313" key="5">
    <source>
        <dbReference type="Proteomes" id="UP001652628"/>
    </source>
</evidence>
<dbReference type="InterPro" id="IPR001314">
    <property type="entry name" value="Peptidase_S1A"/>
</dbReference>
<evidence type="ECO:0000259" key="4">
    <source>
        <dbReference type="SMART" id="SM00020"/>
    </source>
</evidence>
<dbReference type="InterPro" id="IPR009003">
    <property type="entry name" value="Peptidase_S1_PA"/>
</dbReference>
<accession>A0AB40DGN8</accession>
<dbReference type="PROSITE" id="PS00134">
    <property type="entry name" value="TRYPSIN_HIS"/>
    <property type="match status" value="1"/>
</dbReference>
<dbReference type="Gene3D" id="3.30.1640.30">
    <property type="match status" value="1"/>
</dbReference>
<keyword evidence="6" id="KW-0378">Hydrolase</keyword>
<dbReference type="InterPro" id="IPR018114">
    <property type="entry name" value="TRYPSIN_HIS"/>
</dbReference>